<dbReference type="Proteomes" id="UP000297245">
    <property type="component" value="Unassembled WGS sequence"/>
</dbReference>
<evidence type="ECO:0000313" key="2">
    <source>
        <dbReference type="EMBL" id="THV03156.1"/>
    </source>
</evidence>
<keyword evidence="3" id="KW-1185">Reference proteome</keyword>
<dbReference type="EMBL" id="ML179070">
    <property type="protein sequence ID" value="THV03156.1"/>
    <property type="molecule type" value="Genomic_DNA"/>
</dbReference>
<dbReference type="AlphaFoldDB" id="A0A4V4HHL4"/>
<organism evidence="2 3">
    <name type="scientific">Dendrothele bispora (strain CBS 962.96)</name>
    <dbReference type="NCBI Taxonomy" id="1314807"/>
    <lineage>
        <taxon>Eukaryota</taxon>
        <taxon>Fungi</taxon>
        <taxon>Dikarya</taxon>
        <taxon>Basidiomycota</taxon>
        <taxon>Agaricomycotina</taxon>
        <taxon>Agaricomycetes</taxon>
        <taxon>Agaricomycetidae</taxon>
        <taxon>Agaricales</taxon>
        <taxon>Agaricales incertae sedis</taxon>
        <taxon>Dendrothele</taxon>
    </lineage>
</organism>
<feature type="region of interest" description="Disordered" evidence="1">
    <location>
        <begin position="44"/>
        <end position="100"/>
    </location>
</feature>
<sequence length="226" mass="25015">MLNTDTDTQFELTPLFKQIFRYDLSVWRLPHQVGRVEGVPNVAQAASGIDSNTTRSTTDARRTRRSLPGDVSEVEALDALDDSSSSSSFSPPSRQTDPETPCHILTMDSLVSAHETLSSSGLKLHFKVFVMQDEGEAGSGYSCQTTCDGALNTGIPEAKSARSMQRWIKLTSNMQDVMSVDVYRDYQREVMKVNVDNPQKPKLFVKAVDPDTHPEDTNTHLDATDT</sequence>
<accession>A0A4V4HHL4</accession>
<evidence type="ECO:0000256" key="1">
    <source>
        <dbReference type="SAM" id="MobiDB-lite"/>
    </source>
</evidence>
<reference evidence="2 3" key="1">
    <citation type="journal article" date="2019" name="Nat. Ecol. Evol.">
        <title>Megaphylogeny resolves global patterns of mushroom evolution.</title>
        <authorList>
            <person name="Varga T."/>
            <person name="Krizsan K."/>
            <person name="Foldi C."/>
            <person name="Dima B."/>
            <person name="Sanchez-Garcia M."/>
            <person name="Sanchez-Ramirez S."/>
            <person name="Szollosi G.J."/>
            <person name="Szarkandi J.G."/>
            <person name="Papp V."/>
            <person name="Albert L."/>
            <person name="Andreopoulos W."/>
            <person name="Angelini C."/>
            <person name="Antonin V."/>
            <person name="Barry K.W."/>
            <person name="Bougher N.L."/>
            <person name="Buchanan P."/>
            <person name="Buyck B."/>
            <person name="Bense V."/>
            <person name="Catcheside P."/>
            <person name="Chovatia M."/>
            <person name="Cooper J."/>
            <person name="Damon W."/>
            <person name="Desjardin D."/>
            <person name="Finy P."/>
            <person name="Geml J."/>
            <person name="Haridas S."/>
            <person name="Hughes K."/>
            <person name="Justo A."/>
            <person name="Karasinski D."/>
            <person name="Kautmanova I."/>
            <person name="Kiss B."/>
            <person name="Kocsube S."/>
            <person name="Kotiranta H."/>
            <person name="LaButti K.M."/>
            <person name="Lechner B.E."/>
            <person name="Liimatainen K."/>
            <person name="Lipzen A."/>
            <person name="Lukacs Z."/>
            <person name="Mihaltcheva S."/>
            <person name="Morgado L.N."/>
            <person name="Niskanen T."/>
            <person name="Noordeloos M.E."/>
            <person name="Ohm R.A."/>
            <person name="Ortiz-Santana B."/>
            <person name="Ovrebo C."/>
            <person name="Racz N."/>
            <person name="Riley R."/>
            <person name="Savchenko A."/>
            <person name="Shiryaev A."/>
            <person name="Soop K."/>
            <person name="Spirin V."/>
            <person name="Szebenyi C."/>
            <person name="Tomsovsky M."/>
            <person name="Tulloss R.E."/>
            <person name="Uehling J."/>
            <person name="Grigoriev I.V."/>
            <person name="Vagvolgyi C."/>
            <person name="Papp T."/>
            <person name="Martin F.M."/>
            <person name="Miettinen O."/>
            <person name="Hibbett D.S."/>
            <person name="Nagy L.G."/>
        </authorList>
    </citation>
    <scope>NUCLEOTIDE SEQUENCE [LARGE SCALE GENOMIC DNA]</scope>
    <source>
        <strain evidence="2 3">CBS 962.96</strain>
    </source>
</reference>
<feature type="compositionally biased region" description="Low complexity" evidence="1">
    <location>
        <begin position="83"/>
        <end position="93"/>
    </location>
</feature>
<gene>
    <name evidence="2" type="ORF">K435DRAFT_852220</name>
</gene>
<proteinExistence type="predicted"/>
<protein>
    <submittedName>
        <fullName evidence="2">Uncharacterized protein</fullName>
    </submittedName>
</protein>
<feature type="compositionally biased region" description="Acidic residues" evidence="1">
    <location>
        <begin position="72"/>
        <end position="81"/>
    </location>
</feature>
<evidence type="ECO:0000313" key="3">
    <source>
        <dbReference type="Proteomes" id="UP000297245"/>
    </source>
</evidence>
<dbReference type="OrthoDB" id="3029887at2759"/>
<name>A0A4V4HHL4_DENBC</name>